<gene>
    <name evidence="1" type="ORF">GCM10011511_22730</name>
</gene>
<dbReference type="InterPro" id="IPR019861">
    <property type="entry name" value="PorP/SprF_Bacteroidetes"/>
</dbReference>
<reference evidence="1" key="1">
    <citation type="journal article" date="2014" name="Int. J. Syst. Evol. Microbiol.">
        <title>Complete genome sequence of Corynebacterium casei LMG S-19264T (=DSM 44701T), isolated from a smear-ripened cheese.</title>
        <authorList>
            <consortium name="US DOE Joint Genome Institute (JGI-PGF)"/>
            <person name="Walter F."/>
            <person name="Albersmeier A."/>
            <person name="Kalinowski J."/>
            <person name="Ruckert C."/>
        </authorList>
    </citation>
    <scope>NUCLEOTIDE SEQUENCE</scope>
    <source>
        <strain evidence="1">CGMCC 1.15448</strain>
    </source>
</reference>
<sequence length="323" mass="35299">MSKILNILVLLGLAGFARGQEINFSRVQDMTIWYNQSLKTEKQNSLNLNYRSVQYGGQIAYNSVAALFSMPLLSKDGKNKPNSGYFSFSAGAASDKTNDGILNNALGMMGISYAVPIGRHETYLALGFQGEYYQSQLNVAGISGAFGDQFNNYGPIEGAPSADRLAAGWSYGHFNLNAGVSVFSNGRNDKWYVGASAMQVNKPYSYKVKSDSTRLKPAIGVQAGYRYTTKEEDEVGFYMSMSWQGPAYRHYYELIYTKAIPGIAGGAAVGAGLGYRYNDALVPNIELRYQKLTLGILYDVNVSTISASGIDRNGVELALKMDF</sequence>
<dbReference type="Proteomes" id="UP000607559">
    <property type="component" value="Unassembled WGS sequence"/>
</dbReference>
<accession>A0A8J2UCZ7</accession>
<evidence type="ECO:0000313" key="2">
    <source>
        <dbReference type="Proteomes" id="UP000607559"/>
    </source>
</evidence>
<keyword evidence="2" id="KW-1185">Reference proteome</keyword>
<comment type="caution">
    <text evidence="1">The sequence shown here is derived from an EMBL/GenBank/DDBJ whole genome shotgun (WGS) entry which is preliminary data.</text>
</comment>
<dbReference type="RefSeq" id="WP_188931581.1">
    <property type="nucleotide sequence ID" value="NZ_BMJC01000002.1"/>
</dbReference>
<evidence type="ECO:0008006" key="3">
    <source>
        <dbReference type="Google" id="ProtNLM"/>
    </source>
</evidence>
<evidence type="ECO:0000313" key="1">
    <source>
        <dbReference type="EMBL" id="GGA98858.1"/>
    </source>
</evidence>
<dbReference type="Pfam" id="PF11751">
    <property type="entry name" value="PorP_SprF"/>
    <property type="match status" value="1"/>
</dbReference>
<organism evidence="1 2">
    <name type="scientific">Puia dinghuensis</name>
    <dbReference type="NCBI Taxonomy" id="1792502"/>
    <lineage>
        <taxon>Bacteria</taxon>
        <taxon>Pseudomonadati</taxon>
        <taxon>Bacteroidota</taxon>
        <taxon>Chitinophagia</taxon>
        <taxon>Chitinophagales</taxon>
        <taxon>Chitinophagaceae</taxon>
        <taxon>Puia</taxon>
    </lineage>
</organism>
<name>A0A8J2UCZ7_9BACT</name>
<protein>
    <recommendedName>
        <fullName evidence="3">Type IX secretion system membrane protein PorP/SprF</fullName>
    </recommendedName>
</protein>
<reference evidence="1" key="2">
    <citation type="submission" date="2020-09" db="EMBL/GenBank/DDBJ databases">
        <authorList>
            <person name="Sun Q."/>
            <person name="Zhou Y."/>
        </authorList>
    </citation>
    <scope>NUCLEOTIDE SEQUENCE</scope>
    <source>
        <strain evidence="1">CGMCC 1.15448</strain>
    </source>
</reference>
<dbReference type="AlphaFoldDB" id="A0A8J2UCZ7"/>
<dbReference type="EMBL" id="BMJC01000002">
    <property type="protein sequence ID" value="GGA98858.1"/>
    <property type="molecule type" value="Genomic_DNA"/>
</dbReference>
<proteinExistence type="predicted"/>